<gene>
    <name evidence="1" type="ORF">JCM21142_41880</name>
</gene>
<reference evidence="1 2" key="1">
    <citation type="journal article" date="2014" name="Genome Announc.">
        <title>Draft Genome Sequence of Cytophaga fermentans JCM 21142T, a Facultative Anaerobe Isolated from Marine Mud.</title>
        <authorList>
            <person name="Starns D."/>
            <person name="Oshima K."/>
            <person name="Suda W."/>
            <person name="Iino T."/>
            <person name="Yuki M."/>
            <person name="Inoue J."/>
            <person name="Kitamura K."/>
            <person name="Iida T."/>
            <person name="Darby A."/>
            <person name="Hattori M."/>
            <person name="Ohkuma M."/>
        </authorList>
    </citation>
    <scope>NUCLEOTIDE SEQUENCE [LARGE SCALE GENOMIC DNA]</scope>
    <source>
        <strain evidence="1 2">JCM 21142</strain>
    </source>
</reference>
<dbReference type="RefSeq" id="WP_027471237.1">
    <property type="nucleotide sequence ID" value="NZ_KI912107.1"/>
</dbReference>
<name>W7XXN6_9BACT</name>
<proteinExistence type="predicted"/>
<dbReference type="Proteomes" id="UP000019402">
    <property type="component" value="Unassembled WGS sequence"/>
</dbReference>
<dbReference type="STRING" id="869213.GCA_000517085_01405"/>
<comment type="caution">
    <text evidence="1">The sequence shown here is derived from an EMBL/GenBank/DDBJ whole genome shotgun (WGS) entry which is preliminary data.</text>
</comment>
<sequence length="78" mass="9355">MFKVKLEMEGLERWLTSLHYEYFCPVSINENKYRQFLKKNFPYEPSDAYVYQSNKNLPFISQLLPKDIILAIMCILSL</sequence>
<organism evidence="1 2">
    <name type="scientific">Saccharicrinis fermentans DSM 9555 = JCM 21142</name>
    <dbReference type="NCBI Taxonomy" id="869213"/>
    <lineage>
        <taxon>Bacteria</taxon>
        <taxon>Pseudomonadati</taxon>
        <taxon>Bacteroidota</taxon>
        <taxon>Bacteroidia</taxon>
        <taxon>Marinilabiliales</taxon>
        <taxon>Marinilabiliaceae</taxon>
        <taxon>Saccharicrinis</taxon>
    </lineage>
</organism>
<evidence type="ECO:0000313" key="1">
    <source>
        <dbReference type="EMBL" id="GAF03215.1"/>
    </source>
</evidence>
<protein>
    <submittedName>
        <fullName evidence="1">Uncharacterized protein</fullName>
    </submittedName>
</protein>
<accession>W7XXN6</accession>
<dbReference type="EMBL" id="BAMD01000019">
    <property type="protein sequence ID" value="GAF03215.1"/>
    <property type="molecule type" value="Genomic_DNA"/>
</dbReference>
<keyword evidence="2" id="KW-1185">Reference proteome</keyword>
<dbReference type="AlphaFoldDB" id="W7XXN6"/>
<evidence type="ECO:0000313" key="2">
    <source>
        <dbReference type="Proteomes" id="UP000019402"/>
    </source>
</evidence>